<protein>
    <submittedName>
        <fullName evidence="1">Uncharacterized protein</fullName>
    </submittedName>
</protein>
<evidence type="ECO:0000313" key="1">
    <source>
        <dbReference type="EnsemblMetazoa" id="AMAM014601-PA"/>
    </source>
</evidence>
<name>A0A182SW37_9DIPT</name>
<accession>A0A182SW37</accession>
<keyword evidence="2" id="KW-1185">Reference proteome</keyword>
<reference evidence="1" key="2">
    <citation type="submission" date="2020-05" db="UniProtKB">
        <authorList>
            <consortium name="EnsemblMetazoa"/>
        </authorList>
    </citation>
    <scope>IDENTIFICATION</scope>
    <source>
        <strain evidence="1">maculatus3</strain>
    </source>
</reference>
<proteinExistence type="predicted"/>
<dbReference type="AlphaFoldDB" id="A0A182SW37"/>
<dbReference type="Proteomes" id="UP000075901">
    <property type="component" value="Unassembled WGS sequence"/>
</dbReference>
<reference evidence="2" key="1">
    <citation type="submission" date="2013-09" db="EMBL/GenBank/DDBJ databases">
        <title>The Genome Sequence of Anopheles maculatus species B.</title>
        <authorList>
            <consortium name="The Broad Institute Genomics Platform"/>
            <person name="Neafsey D.E."/>
            <person name="Besansky N."/>
            <person name="Howell P."/>
            <person name="Walton C."/>
            <person name="Young S.K."/>
            <person name="Zeng Q."/>
            <person name="Gargeya S."/>
            <person name="Fitzgerald M."/>
            <person name="Haas B."/>
            <person name="Abouelleil A."/>
            <person name="Allen A.W."/>
            <person name="Alvarado L."/>
            <person name="Arachchi H.M."/>
            <person name="Berlin A.M."/>
            <person name="Chapman S.B."/>
            <person name="Gainer-Dewar J."/>
            <person name="Goldberg J."/>
            <person name="Griggs A."/>
            <person name="Gujja S."/>
            <person name="Hansen M."/>
            <person name="Howarth C."/>
            <person name="Imamovic A."/>
            <person name="Ireland A."/>
            <person name="Larimer J."/>
            <person name="McCowan C."/>
            <person name="Murphy C."/>
            <person name="Pearson M."/>
            <person name="Poon T.W."/>
            <person name="Priest M."/>
            <person name="Roberts A."/>
            <person name="Saif S."/>
            <person name="Shea T."/>
            <person name="Sisk P."/>
            <person name="Sykes S."/>
            <person name="Wortman J."/>
            <person name="Nusbaum C."/>
            <person name="Birren B."/>
        </authorList>
    </citation>
    <scope>NUCLEOTIDE SEQUENCE [LARGE SCALE GENOMIC DNA]</scope>
    <source>
        <strain evidence="2">maculatus3</strain>
    </source>
</reference>
<dbReference type="EnsemblMetazoa" id="AMAM014601-RA">
    <property type="protein sequence ID" value="AMAM014601-PA"/>
    <property type="gene ID" value="AMAM014601"/>
</dbReference>
<evidence type="ECO:0000313" key="2">
    <source>
        <dbReference type="Proteomes" id="UP000075901"/>
    </source>
</evidence>
<sequence>SLNSLTGSPYSARKNWLKVQEQHHHQQQQQQQHQQHIEYRFSRPIKIVDYDNERYSWSAPGSPYHIRRPAFDRNRLWYVHEGTPTPDDAWMRQLFAGRGRVYLFSNNSST</sequence>
<organism evidence="1 2">
    <name type="scientific">Anopheles maculatus</name>
    <dbReference type="NCBI Taxonomy" id="74869"/>
    <lineage>
        <taxon>Eukaryota</taxon>
        <taxon>Metazoa</taxon>
        <taxon>Ecdysozoa</taxon>
        <taxon>Arthropoda</taxon>
        <taxon>Hexapoda</taxon>
        <taxon>Insecta</taxon>
        <taxon>Pterygota</taxon>
        <taxon>Neoptera</taxon>
        <taxon>Endopterygota</taxon>
        <taxon>Diptera</taxon>
        <taxon>Nematocera</taxon>
        <taxon>Culicoidea</taxon>
        <taxon>Culicidae</taxon>
        <taxon>Anophelinae</taxon>
        <taxon>Anopheles</taxon>
        <taxon>Anopheles maculatus group</taxon>
    </lineage>
</organism>
<dbReference type="VEuPathDB" id="VectorBase:AMAM014601"/>